<dbReference type="InterPro" id="IPR043713">
    <property type="entry name" value="DUF5654"/>
</dbReference>
<feature type="transmembrane region" description="Helical" evidence="1">
    <location>
        <begin position="54"/>
        <end position="75"/>
    </location>
</feature>
<dbReference type="Pfam" id="PF18898">
    <property type="entry name" value="DUF5654"/>
    <property type="match status" value="1"/>
</dbReference>
<protein>
    <submittedName>
        <fullName evidence="2">Uncharacterized protein</fullName>
    </submittedName>
</protein>
<gene>
    <name evidence="2" type="ORF">A3K06_03860</name>
</gene>
<feature type="transmembrane region" description="Helical" evidence="1">
    <location>
        <begin position="14"/>
        <end position="34"/>
    </location>
</feature>
<comment type="caution">
    <text evidence="2">The sequence shown here is derived from an EMBL/GenBank/DDBJ whole genome shotgun (WGS) entry which is preliminary data.</text>
</comment>
<dbReference type="EMBL" id="MFEG01000065">
    <property type="protein sequence ID" value="OGE74514.1"/>
    <property type="molecule type" value="Genomic_DNA"/>
</dbReference>
<reference evidence="2 3" key="1">
    <citation type="journal article" date="2016" name="Nat. Commun.">
        <title>Thousands of microbial genomes shed light on interconnected biogeochemical processes in an aquifer system.</title>
        <authorList>
            <person name="Anantharaman K."/>
            <person name="Brown C.T."/>
            <person name="Hug L.A."/>
            <person name="Sharon I."/>
            <person name="Castelle C.J."/>
            <person name="Probst A.J."/>
            <person name="Thomas B.C."/>
            <person name="Singh A."/>
            <person name="Wilkins M.J."/>
            <person name="Karaoz U."/>
            <person name="Brodie E.L."/>
            <person name="Williams K.H."/>
            <person name="Hubbard S.S."/>
            <person name="Banfield J.F."/>
        </authorList>
    </citation>
    <scope>NUCLEOTIDE SEQUENCE [LARGE SCALE GENOMIC DNA]</scope>
</reference>
<evidence type="ECO:0000256" key="1">
    <source>
        <dbReference type="SAM" id="Phobius"/>
    </source>
</evidence>
<name>A0A1F5NAA6_9BACT</name>
<dbReference type="AlphaFoldDB" id="A0A1F5NAA6"/>
<keyword evidence="1" id="KW-0812">Transmembrane</keyword>
<dbReference type="Proteomes" id="UP000176547">
    <property type="component" value="Unassembled WGS sequence"/>
</dbReference>
<organism evidence="2 3">
    <name type="scientific">Candidatus Doudnabacteria bacterium RIFCSPHIGHO2_01_52_17</name>
    <dbReference type="NCBI Taxonomy" id="1817820"/>
    <lineage>
        <taxon>Bacteria</taxon>
        <taxon>Candidatus Doudnaibacteriota</taxon>
    </lineage>
</organism>
<proteinExistence type="predicted"/>
<accession>A0A1F5NAA6</accession>
<sequence>MRDYRDYTKQPKKILAESLSMMASAFALVAALAWNEAIKSLIERLVPKEGNNILSLFIYAAVVTILVVIVTSRLAKLKVQLEERPEDKEQ</sequence>
<keyword evidence="1" id="KW-0472">Membrane</keyword>
<evidence type="ECO:0000313" key="2">
    <source>
        <dbReference type="EMBL" id="OGE74514.1"/>
    </source>
</evidence>
<keyword evidence="1" id="KW-1133">Transmembrane helix</keyword>
<evidence type="ECO:0000313" key="3">
    <source>
        <dbReference type="Proteomes" id="UP000176547"/>
    </source>
</evidence>